<keyword evidence="3" id="KW-0378">Hydrolase</keyword>
<dbReference type="EC" id="3.5.1.54" evidence="3"/>
<evidence type="ECO:0000259" key="2">
    <source>
        <dbReference type="Pfam" id="PF21986"/>
    </source>
</evidence>
<dbReference type="InterPro" id="IPR000120">
    <property type="entry name" value="Amidase"/>
</dbReference>
<dbReference type="NCBIfam" id="TIGR02713">
    <property type="entry name" value="allophanate_hyd"/>
    <property type="match status" value="1"/>
</dbReference>
<sequence length="604" mass="63409">MTMHGDDGIGSFDLATLSDGYAGGTLTVAAVVEAVLRRIEAAGDDHVWISRCDPADLRRRARELDGLGRDEAARLPLFGIPFAVKDNIDVAGMPTTAACPDFAYLPKATAPVVKRLLEAGAVLVGKTNLDQFATGLVGVRSPYGVPRNPFDARYIPGGSSSGSAVAVSSGLVGFSLGTDTAGSGRVPAAFNNIVGLKPTRGALGTSGVVPACRSLDCVSIFALTAADAAAVFEVARGFDPDDPYSRAVGDAALPERFRFGVPRAEDLRFFGDEAAAQLFADAVERLSGLGGQAVTIDFTPFRETADLLYSGPWVAERMAAVETFLRDRPESVHPVTRRIIQSADRYSAVDAFRAMYRLEELRGAAGRAWREIDVLLVPTAGTIYTVDQLEADPVALNTNLGAYTNFTNLLDLSAIALPNGFGPLGLPLGVTLIAPAGRDRALAALGSRWQRAAGLTLGATGAPLPDRPAEAPPQEGTLVAVVGGHMEGMPLNGELVALGARKVAAVRTEPLYRLFALTGMAPARPGLLRVGPEEGYAIEGELWSVPDAGFARFMSTVKAPLGIGTVLIDGIGPVKGFLCEAWATREAEDISRHGGWRAYVAARA</sequence>
<feature type="domain" description="Allophanate hydrolase C-terminal" evidence="2">
    <location>
        <begin position="478"/>
        <end position="601"/>
    </location>
</feature>
<dbReference type="SUPFAM" id="SSF75304">
    <property type="entry name" value="Amidase signature (AS) enzymes"/>
    <property type="match status" value="1"/>
</dbReference>
<dbReference type="InterPro" id="IPR036928">
    <property type="entry name" value="AS_sf"/>
</dbReference>
<evidence type="ECO:0000259" key="1">
    <source>
        <dbReference type="Pfam" id="PF01425"/>
    </source>
</evidence>
<dbReference type="NCBIfam" id="NF006043">
    <property type="entry name" value="PRK08186.1"/>
    <property type="match status" value="1"/>
</dbReference>
<dbReference type="InterPro" id="IPR014085">
    <property type="entry name" value="Allophanate_hydrolase"/>
</dbReference>
<dbReference type="EMBL" id="CP067420">
    <property type="protein sequence ID" value="QQP88878.1"/>
    <property type="molecule type" value="Genomic_DNA"/>
</dbReference>
<dbReference type="PANTHER" id="PTHR11895">
    <property type="entry name" value="TRANSAMIDASE"/>
    <property type="match status" value="1"/>
</dbReference>
<evidence type="ECO:0000313" key="3">
    <source>
        <dbReference type="EMBL" id="QQP88878.1"/>
    </source>
</evidence>
<dbReference type="GO" id="GO:0004039">
    <property type="term" value="F:allophanate hydrolase activity"/>
    <property type="evidence" value="ECO:0007669"/>
    <property type="project" value="UniProtKB-EC"/>
</dbReference>
<accession>A0ABX7B672</accession>
<dbReference type="Pfam" id="PF01425">
    <property type="entry name" value="Amidase"/>
    <property type="match status" value="1"/>
</dbReference>
<dbReference type="Pfam" id="PF21986">
    <property type="entry name" value="AH_C"/>
    <property type="match status" value="1"/>
</dbReference>
<organism evidence="3 4">
    <name type="scientific">Skermanella cutis</name>
    <dbReference type="NCBI Taxonomy" id="2775420"/>
    <lineage>
        <taxon>Bacteria</taxon>
        <taxon>Pseudomonadati</taxon>
        <taxon>Pseudomonadota</taxon>
        <taxon>Alphaproteobacteria</taxon>
        <taxon>Rhodospirillales</taxon>
        <taxon>Azospirillaceae</taxon>
        <taxon>Skermanella</taxon>
    </lineage>
</organism>
<name>A0ABX7B672_9PROT</name>
<dbReference type="InterPro" id="IPR023631">
    <property type="entry name" value="Amidase_dom"/>
</dbReference>
<dbReference type="InterPro" id="IPR053844">
    <property type="entry name" value="AH_C"/>
</dbReference>
<gene>
    <name evidence="3" type="primary">atzF</name>
    <name evidence="3" type="ORF">IGS68_23155</name>
</gene>
<proteinExistence type="predicted"/>
<feature type="domain" description="Amidase" evidence="1">
    <location>
        <begin position="31"/>
        <end position="442"/>
    </location>
</feature>
<protein>
    <submittedName>
        <fullName evidence="3">Allophanate hydrolase</fullName>
        <ecNumber evidence="3">3.5.1.54</ecNumber>
    </submittedName>
</protein>
<dbReference type="Gene3D" id="3.90.1300.10">
    <property type="entry name" value="Amidase signature (AS) domain"/>
    <property type="match status" value="1"/>
</dbReference>
<reference evidence="3" key="1">
    <citation type="submission" date="2021-02" db="EMBL/GenBank/DDBJ databases">
        <title>Skermanella TT6 skin isolate.</title>
        <authorList>
            <person name="Lee K."/>
            <person name="Ganzorig M."/>
        </authorList>
    </citation>
    <scope>NUCLEOTIDE SEQUENCE</scope>
    <source>
        <strain evidence="3">TT6</strain>
    </source>
</reference>
<dbReference type="PANTHER" id="PTHR11895:SF169">
    <property type="entry name" value="GLUTAMYL-TRNA(GLN) AMIDOTRANSFERASE"/>
    <property type="match status" value="1"/>
</dbReference>
<dbReference type="Proteomes" id="UP000595197">
    <property type="component" value="Chromosome"/>
</dbReference>
<dbReference type="Gene3D" id="3.10.490.10">
    <property type="entry name" value="Gamma-glutamyl cyclotransferase-like"/>
    <property type="match status" value="1"/>
</dbReference>
<evidence type="ECO:0000313" key="4">
    <source>
        <dbReference type="Proteomes" id="UP000595197"/>
    </source>
</evidence>
<keyword evidence="4" id="KW-1185">Reference proteome</keyword>
<dbReference type="Gene3D" id="1.20.58.1700">
    <property type="match status" value="1"/>
</dbReference>